<evidence type="ECO:0000256" key="6">
    <source>
        <dbReference type="SAM" id="MobiDB-lite"/>
    </source>
</evidence>
<feature type="compositionally biased region" description="Basic and acidic residues" evidence="6">
    <location>
        <begin position="750"/>
        <end position="768"/>
    </location>
</feature>
<reference evidence="8" key="1">
    <citation type="journal article" date="2019" name="Environ. Microbiol.">
        <title>Fungal ecological strategies reflected in gene transcription - a case study of two litter decomposers.</title>
        <authorList>
            <person name="Barbi F."/>
            <person name="Kohler A."/>
            <person name="Barry K."/>
            <person name="Baskaran P."/>
            <person name="Daum C."/>
            <person name="Fauchery L."/>
            <person name="Ihrmark K."/>
            <person name="Kuo A."/>
            <person name="LaButti K."/>
            <person name="Lipzen A."/>
            <person name="Morin E."/>
            <person name="Grigoriev I.V."/>
            <person name="Henrissat B."/>
            <person name="Lindahl B."/>
            <person name="Martin F."/>
        </authorList>
    </citation>
    <scope>NUCLEOTIDE SEQUENCE</scope>
    <source>
        <strain evidence="8">JB14</strain>
    </source>
</reference>
<feature type="compositionally biased region" description="Low complexity" evidence="6">
    <location>
        <begin position="934"/>
        <end position="946"/>
    </location>
</feature>
<evidence type="ECO:0000256" key="3">
    <source>
        <dbReference type="ARBA" id="ARBA00022490"/>
    </source>
</evidence>
<feature type="compositionally biased region" description="Low complexity" evidence="6">
    <location>
        <begin position="841"/>
        <end position="865"/>
    </location>
</feature>
<dbReference type="OrthoDB" id="2141925at2759"/>
<dbReference type="PANTHER" id="PTHR23030">
    <property type="entry name" value="PCD6 INTERACTING PROTEIN-RELATED"/>
    <property type="match status" value="1"/>
</dbReference>
<proteinExistence type="predicted"/>
<dbReference type="GO" id="GO:0043328">
    <property type="term" value="P:protein transport to vacuole involved in ubiquitin-dependent protein catabolic process via the multivesicular body sorting pathway"/>
    <property type="evidence" value="ECO:0007669"/>
    <property type="project" value="TreeGrafter"/>
</dbReference>
<dbReference type="PROSITE" id="PS51180">
    <property type="entry name" value="BRO1"/>
    <property type="match status" value="1"/>
</dbReference>
<dbReference type="Pfam" id="PF13949">
    <property type="entry name" value="ALIX_LYPXL_bnd"/>
    <property type="match status" value="1"/>
</dbReference>
<feature type="region of interest" description="Disordered" evidence="6">
    <location>
        <begin position="750"/>
        <end position="1031"/>
    </location>
</feature>
<feature type="region of interest" description="Disordered" evidence="6">
    <location>
        <begin position="679"/>
        <end position="702"/>
    </location>
</feature>
<dbReference type="CDD" id="cd09242">
    <property type="entry name" value="BRO1_ScBro1_like"/>
    <property type="match status" value="1"/>
</dbReference>
<dbReference type="SMART" id="SM01041">
    <property type="entry name" value="BRO1"/>
    <property type="match status" value="1"/>
</dbReference>
<dbReference type="Gene3D" id="1.20.120.560">
    <property type="entry name" value="alix/aip1 in complex with the ypdl late domain"/>
    <property type="match status" value="1"/>
</dbReference>
<evidence type="ECO:0000259" key="7">
    <source>
        <dbReference type="PROSITE" id="PS51180"/>
    </source>
</evidence>
<feature type="compositionally biased region" description="Gly residues" evidence="6">
    <location>
        <begin position="679"/>
        <end position="690"/>
    </location>
</feature>
<feature type="domain" description="BRO1" evidence="7">
    <location>
        <begin position="6"/>
        <end position="406"/>
    </location>
</feature>
<dbReference type="Gene3D" id="1.20.140.50">
    <property type="entry name" value="alix/aip1 like domains"/>
    <property type="match status" value="1"/>
</dbReference>
<dbReference type="Gene3D" id="1.25.40.280">
    <property type="entry name" value="alix/aip1 like domains"/>
    <property type="match status" value="1"/>
</dbReference>
<dbReference type="Pfam" id="PF03097">
    <property type="entry name" value="BRO1"/>
    <property type="match status" value="1"/>
</dbReference>
<keyword evidence="9" id="KW-1185">Reference proteome</keyword>
<dbReference type="InterPro" id="IPR004328">
    <property type="entry name" value="BRO1_dom"/>
</dbReference>
<dbReference type="InterPro" id="IPR025304">
    <property type="entry name" value="ALIX_V_dom"/>
</dbReference>
<sequence>MANQSPMISIPRKSTDDVDWTSPIRTLISQSYGENPENYAAECASLHRCRQDAVRGAGSDSTARDLLYKYFGQLELIELRFSEIRVTFPWRDAFTGKLTTQTSIAFEKASILYQIASVHSAIASSQSRADAEGLKRAFYYFRTSAGMLGYINDNFLHAPSTDLSREVVRFLVGIILAQATEVFFEKCVEEKKGSALVAKIGAQAAAMYTGLGEQVKEFMGKGVFDRNWVTLIQIKSKYFTSLSNYHRGLAESSLSKHGDALVRYTLACTHAKEAQRLASSFSSSFNPTLSPTLPPDAGTSLTERLKAHLSLCTDRQSNAQRENDLIYHAVLPNADSLPPIETLVVATAIPIQEVYGTPEVQKTIGQDIFLRLVPLSVHESASVYSEEKAKLVRGEVEKAELAGIEAQSALDAMGIKDGLRRFRNIAQGNDSEDIIPPEVHRWITDISLLESREPTSTLLSHLNTKKSTVQSTLSSISQSLELESRECESLRVQFSHKWSQEPSAGPTKSFRQELKSHYGALEAAQGSDAQVNALWDIVRPDVGVLIGSGVEEVFSKATDTTQGSLLDLDNGEDDDREKERIAETVQQIDERLARQRQIEREKNEVLKDLKEKIISDDVSHLLLLNRRNANSPNSGVEPALFAAELEKFRPFQVRLAATIQLQENVLKEVEALWKGLQGQGRAGRGTGKGGAAEKYSEREKRKQDAVERFKRAKEGYMEVRDGIAKGLNFYTELASLTATLARNVDSYVKERKEEREGLVRNLEVERRLSGGPPGLGSSGGAPPLPPPPHDLGLASGMSSMHLGHAPSSHSVSAEHPVLPPPPSRNSVSSMSYLPPPPPPQQQSSYQQQTQSPSPYQHQPSPSYGINPPPPPPAQAPLVDPYASLGGLFNPGSTTSPPPPPVPQQQQQHQRQSSYSLSSYGGSPAPAPSAPQQPQPQRQQTGYQSYQGPGQNQSYQSPPHSMYGSPPPPPPQQLQQQQHWSPPPPLQQQQQGGYQGFPPPPSQQQGGYQGFPPPPPPAQQNYGYGGGAGYGR</sequence>
<dbReference type="AlphaFoldDB" id="A0A6A4IKG0"/>
<evidence type="ECO:0000256" key="2">
    <source>
        <dbReference type="ARBA" id="ARBA00004496"/>
    </source>
</evidence>
<evidence type="ECO:0000256" key="1">
    <source>
        <dbReference type="ARBA" id="ARBA00004177"/>
    </source>
</evidence>
<dbReference type="EMBL" id="ML769384">
    <property type="protein sequence ID" value="KAE9411111.1"/>
    <property type="molecule type" value="Genomic_DNA"/>
</dbReference>
<evidence type="ECO:0000256" key="4">
    <source>
        <dbReference type="ARBA" id="ARBA00022753"/>
    </source>
</evidence>
<feature type="compositionally biased region" description="Gly residues" evidence="6">
    <location>
        <begin position="1022"/>
        <end position="1031"/>
    </location>
</feature>
<keyword evidence="4" id="KW-0967">Endosome</keyword>
<dbReference type="GO" id="GO:0005768">
    <property type="term" value="C:endosome"/>
    <property type="evidence" value="ECO:0007669"/>
    <property type="project" value="UniProtKB-SubCell"/>
</dbReference>
<keyword evidence="3" id="KW-0963">Cytoplasm</keyword>
<dbReference type="InterPro" id="IPR038499">
    <property type="entry name" value="BRO1_sf"/>
</dbReference>
<evidence type="ECO:0000313" key="9">
    <source>
        <dbReference type="Proteomes" id="UP000799118"/>
    </source>
</evidence>
<feature type="compositionally biased region" description="Low complexity" evidence="6">
    <location>
        <begin position="903"/>
        <end position="923"/>
    </location>
</feature>
<gene>
    <name evidence="8" type="ORF">BT96DRAFT_846960</name>
</gene>
<name>A0A6A4IKG0_9AGAR</name>
<dbReference type="PANTHER" id="PTHR23030:SF30">
    <property type="entry name" value="TYROSINE-PROTEIN PHOSPHATASE NON-RECEPTOR TYPE 23"/>
    <property type="match status" value="1"/>
</dbReference>
<feature type="compositionally biased region" description="Pro residues" evidence="6">
    <location>
        <begin position="924"/>
        <end position="933"/>
    </location>
</feature>
<protein>
    <recommendedName>
        <fullName evidence="5">BRO domain-containing protein 1</fullName>
    </recommendedName>
</protein>
<accession>A0A6A4IKG0</accession>
<evidence type="ECO:0000256" key="5">
    <source>
        <dbReference type="ARBA" id="ARBA00041284"/>
    </source>
</evidence>
<comment type="subcellular location">
    <subcellularLocation>
        <location evidence="2">Cytoplasm</location>
    </subcellularLocation>
    <subcellularLocation>
        <location evidence="1">Endosome</location>
    </subcellularLocation>
</comment>
<evidence type="ECO:0000313" key="8">
    <source>
        <dbReference type="EMBL" id="KAE9411111.1"/>
    </source>
</evidence>
<dbReference type="Proteomes" id="UP000799118">
    <property type="component" value="Unassembled WGS sequence"/>
</dbReference>
<organism evidence="8 9">
    <name type="scientific">Gymnopus androsaceus JB14</name>
    <dbReference type="NCBI Taxonomy" id="1447944"/>
    <lineage>
        <taxon>Eukaryota</taxon>
        <taxon>Fungi</taxon>
        <taxon>Dikarya</taxon>
        <taxon>Basidiomycota</taxon>
        <taxon>Agaricomycotina</taxon>
        <taxon>Agaricomycetes</taxon>
        <taxon>Agaricomycetidae</taxon>
        <taxon>Agaricales</taxon>
        <taxon>Marasmiineae</taxon>
        <taxon>Omphalotaceae</taxon>
        <taxon>Gymnopus</taxon>
    </lineage>
</organism>